<dbReference type="GO" id="GO:0005524">
    <property type="term" value="F:ATP binding"/>
    <property type="evidence" value="ECO:0007669"/>
    <property type="project" value="UniProtKB-KW"/>
</dbReference>
<reference evidence="7" key="1">
    <citation type="submission" date="2017-01" db="EMBL/GenBank/DDBJ databases">
        <authorList>
            <person name="Varghese N."/>
            <person name="Submissions S."/>
        </authorList>
    </citation>
    <scope>NUCLEOTIDE SEQUENCE [LARGE SCALE GENOMIC DNA]</scope>
    <source>
        <strain evidence="7">ATCC 12950</strain>
    </source>
</reference>
<organism evidence="6 7">
    <name type="scientific">Microbispora rosea</name>
    <dbReference type="NCBI Taxonomy" id="58117"/>
    <lineage>
        <taxon>Bacteria</taxon>
        <taxon>Bacillati</taxon>
        <taxon>Actinomycetota</taxon>
        <taxon>Actinomycetes</taxon>
        <taxon>Streptosporangiales</taxon>
        <taxon>Streptosporangiaceae</taxon>
        <taxon>Microbispora</taxon>
    </lineage>
</organism>
<keyword evidence="7" id="KW-1185">Reference proteome</keyword>
<dbReference type="RefSeq" id="WP_083744657.1">
    <property type="nucleotide sequence ID" value="NZ_FTNI01000024.1"/>
</dbReference>
<dbReference type="GO" id="GO:0042398">
    <property type="term" value="P:modified amino acid biosynthetic process"/>
    <property type="evidence" value="ECO:0007669"/>
    <property type="project" value="InterPro"/>
</dbReference>
<dbReference type="PANTHER" id="PTHR36510">
    <property type="entry name" value="GLUTAMATE--CYSTEINE LIGASE 2-RELATED"/>
    <property type="match status" value="1"/>
</dbReference>
<dbReference type="EC" id="6.3.2.2" evidence="5"/>
<proteinExistence type="inferred from homology"/>
<dbReference type="Pfam" id="PF04107">
    <property type="entry name" value="GCS2"/>
    <property type="match status" value="1"/>
</dbReference>
<dbReference type="OrthoDB" id="9803842at2"/>
<evidence type="ECO:0000256" key="5">
    <source>
        <dbReference type="HAMAP-Rule" id="MF_01609"/>
    </source>
</evidence>
<comment type="function">
    <text evidence="5">ATP-dependent carboxylate-amine ligase which exhibits weak glutamate--cysteine ligase activity.</text>
</comment>
<dbReference type="Gene3D" id="3.30.590.20">
    <property type="match status" value="1"/>
</dbReference>
<keyword evidence="2 5" id="KW-0547">Nucleotide-binding</keyword>
<dbReference type="InterPro" id="IPR011793">
    <property type="entry name" value="YbdK"/>
</dbReference>
<sequence length="391" mass="42311">MTDLARGMAVGVEEEFHVVDLGTRQLVPRAGLLLQQLPPDRFTQELHRSVVEANTRPCTSLEDLSRELTGLRADAVAAADGLGLGIVAAGTVPLVDPETMKISPDPRYEQMLADYQALAREQLICGTQVHAEVRDRDLAVAVTHRLAPWLPPLLALSCSSPYWMGADTGYASFRSMVWQRWPTAGPAARFESAEEYDAMVDELIRSGVISDPGMLYFDVRPSAHVPTVELRVCDACPRVDDIVLIAGLFRALVSRELDALAAGGPRSAAEESVRTELVRAASWRAARSGLDGELVDPVEGVPRPARTVVGRMVEGLRPQLEESGDWALVSSLASRALADGGSAARQREAFRRGGRLTDVVDLLLAETRSPAGTRTLADTRYGDRRLAAAGR</sequence>
<evidence type="ECO:0000256" key="2">
    <source>
        <dbReference type="ARBA" id="ARBA00022741"/>
    </source>
</evidence>
<dbReference type="SUPFAM" id="SSF55931">
    <property type="entry name" value="Glutamine synthetase/guanido kinase"/>
    <property type="match status" value="1"/>
</dbReference>
<dbReference type="InterPro" id="IPR050141">
    <property type="entry name" value="GCL_type2/YbdK_subfam"/>
</dbReference>
<dbReference type="PANTHER" id="PTHR36510:SF1">
    <property type="entry name" value="GLUTAMATE--CYSTEINE LIGASE 2-RELATED"/>
    <property type="match status" value="1"/>
</dbReference>
<evidence type="ECO:0000313" key="6">
    <source>
        <dbReference type="EMBL" id="SIS04640.1"/>
    </source>
</evidence>
<protein>
    <recommendedName>
        <fullName evidence="5">Putative glutamate--cysteine ligase 2</fullName>
        <ecNumber evidence="5">6.3.2.2</ecNumber>
    </recommendedName>
    <alternativeName>
        <fullName evidence="5">Gamma-glutamylcysteine synthetase 2</fullName>
        <shortName evidence="5">GCS 2</shortName>
        <shortName evidence="5">Gamma-GCS 2</shortName>
    </alternativeName>
</protein>
<dbReference type="NCBIfam" id="NF010041">
    <property type="entry name" value="PRK13517.1-1"/>
    <property type="match status" value="1"/>
</dbReference>
<dbReference type="NCBIfam" id="TIGR02050">
    <property type="entry name" value="gshA_cyan_rel"/>
    <property type="match status" value="1"/>
</dbReference>
<keyword evidence="1 5" id="KW-0436">Ligase</keyword>
<evidence type="ECO:0000313" key="7">
    <source>
        <dbReference type="Proteomes" id="UP000186096"/>
    </source>
</evidence>
<keyword evidence="3 5" id="KW-0067">ATP-binding</keyword>
<dbReference type="InterPro" id="IPR014746">
    <property type="entry name" value="Gln_synth/guanido_kin_cat_dom"/>
</dbReference>
<evidence type="ECO:0000256" key="4">
    <source>
        <dbReference type="ARBA" id="ARBA00048819"/>
    </source>
</evidence>
<evidence type="ECO:0000256" key="3">
    <source>
        <dbReference type="ARBA" id="ARBA00022840"/>
    </source>
</evidence>
<comment type="similarity">
    <text evidence="5">Belongs to the glutamate--cysteine ligase type 2 family. YbdK subfamily.</text>
</comment>
<dbReference type="InterPro" id="IPR006336">
    <property type="entry name" value="GCS2"/>
</dbReference>
<dbReference type="STRING" id="58117.SAMN05421833_12478"/>
<dbReference type="AlphaFoldDB" id="A0A1N7FWD4"/>
<evidence type="ECO:0000256" key="1">
    <source>
        <dbReference type="ARBA" id="ARBA00022598"/>
    </source>
</evidence>
<name>A0A1N7FWD4_9ACTN</name>
<dbReference type="EMBL" id="FTNI01000024">
    <property type="protein sequence ID" value="SIS04640.1"/>
    <property type="molecule type" value="Genomic_DNA"/>
</dbReference>
<dbReference type="Proteomes" id="UP000186096">
    <property type="component" value="Unassembled WGS sequence"/>
</dbReference>
<comment type="catalytic activity">
    <reaction evidence="4 5">
        <text>L-cysteine + L-glutamate + ATP = gamma-L-glutamyl-L-cysteine + ADP + phosphate + H(+)</text>
        <dbReference type="Rhea" id="RHEA:13285"/>
        <dbReference type="ChEBI" id="CHEBI:15378"/>
        <dbReference type="ChEBI" id="CHEBI:29985"/>
        <dbReference type="ChEBI" id="CHEBI:30616"/>
        <dbReference type="ChEBI" id="CHEBI:35235"/>
        <dbReference type="ChEBI" id="CHEBI:43474"/>
        <dbReference type="ChEBI" id="CHEBI:58173"/>
        <dbReference type="ChEBI" id="CHEBI:456216"/>
        <dbReference type="EC" id="6.3.2.2"/>
    </reaction>
</comment>
<dbReference type="GO" id="GO:0004357">
    <property type="term" value="F:glutamate-cysteine ligase activity"/>
    <property type="evidence" value="ECO:0007669"/>
    <property type="project" value="UniProtKB-EC"/>
</dbReference>
<dbReference type="HAMAP" id="MF_01609">
    <property type="entry name" value="Glu_cys_ligase_2"/>
    <property type="match status" value="1"/>
</dbReference>
<accession>A0A1N7FWD4</accession>
<gene>
    <name evidence="6" type="ORF">SAMN05421833_12478</name>
</gene>